<organism evidence="1 2">
    <name type="scientific">Portunus trituberculatus</name>
    <name type="common">Swimming crab</name>
    <name type="synonym">Neptunus trituberculatus</name>
    <dbReference type="NCBI Taxonomy" id="210409"/>
    <lineage>
        <taxon>Eukaryota</taxon>
        <taxon>Metazoa</taxon>
        <taxon>Ecdysozoa</taxon>
        <taxon>Arthropoda</taxon>
        <taxon>Crustacea</taxon>
        <taxon>Multicrustacea</taxon>
        <taxon>Malacostraca</taxon>
        <taxon>Eumalacostraca</taxon>
        <taxon>Eucarida</taxon>
        <taxon>Decapoda</taxon>
        <taxon>Pleocyemata</taxon>
        <taxon>Brachyura</taxon>
        <taxon>Eubrachyura</taxon>
        <taxon>Portunoidea</taxon>
        <taxon>Portunidae</taxon>
        <taxon>Portuninae</taxon>
        <taxon>Portunus</taxon>
    </lineage>
</organism>
<evidence type="ECO:0000313" key="2">
    <source>
        <dbReference type="Proteomes" id="UP000324222"/>
    </source>
</evidence>
<gene>
    <name evidence="1" type="ORF">E2C01_059061</name>
</gene>
<protein>
    <submittedName>
        <fullName evidence="1">Uncharacterized protein</fullName>
    </submittedName>
</protein>
<sequence>MGLTIPITPSTACLQRMAPSTASAALGPWGSLTGGSSSRSSTCASPALRGCEDMERLLAALHTALAGVFFQHFHFEVLEECFLVYD</sequence>
<reference evidence="1 2" key="1">
    <citation type="submission" date="2019-05" db="EMBL/GenBank/DDBJ databases">
        <title>Another draft genome of Portunus trituberculatus and its Hox gene families provides insights of decapod evolution.</title>
        <authorList>
            <person name="Jeong J.-H."/>
            <person name="Song I."/>
            <person name="Kim S."/>
            <person name="Choi T."/>
            <person name="Kim D."/>
            <person name="Ryu S."/>
            <person name="Kim W."/>
        </authorList>
    </citation>
    <scope>NUCLEOTIDE SEQUENCE [LARGE SCALE GENOMIC DNA]</scope>
    <source>
        <tissue evidence="1">Muscle</tissue>
    </source>
</reference>
<name>A0A5B7H528_PORTR</name>
<evidence type="ECO:0000313" key="1">
    <source>
        <dbReference type="EMBL" id="MPC64939.1"/>
    </source>
</evidence>
<proteinExistence type="predicted"/>
<dbReference type="EMBL" id="VSRR010022735">
    <property type="protein sequence ID" value="MPC64939.1"/>
    <property type="molecule type" value="Genomic_DNA"/>
</dbReference>
<dbReference type="AlphaFoldDB" id="A0A5B7H528"/>
<keyword evidence="2" id="KW-1185">Reference proteome</keyword>
<comment type="caution">
    <text evidence="1">The sequence shown here is derived from an EMBL/GenBank/DDBJ whole genome shotgun (WGS) entry which is preliminary data.</text>
</comment>
<accession>A0A5B7H528</accession>
<dbReference type="Proteomes" id="UP000324222">
    <property type="component" value="Unassembled WGS sequence"/>
</dbReference>